<feature type="domain" description="DNA/pantothenate metabolism flavoprotein C-terminal" evidence="6">
    <location>
        <begin position="217"/>
        <end position="424"/>
    </location>
</feature>
<dbReference type="Gene3D" id="3.40.50.10300">
    <property type="entry name" value="CoaB-like"/>
    <property type="match status" value="1"/>
</dbReference>
<evidence type="ECO:0000256" key="3">
    <source>
        <dbReference type="HAMAP-Rule" id="MF_02225"/>
    </source>
</evidence>
<protein>
    <recommendedName>
        <fullName evidence="3">Coenzyme A biosynthesis bifunctional protein CoaBC</fullName>
    </recommendedName>
    <alternativeName>
        <fullName evidence="3">DNA/pantothenate metabolism flavoprotein</fullName>
    </alternativeName>
    <alternativeName>
        <fullName evidence="3">Phosphopantothenoylcysteine synthetase/decarboxylase</fullName>
        <shortName evidence="3">PPCS-PPCDC</shortName>
    </alternativeName>
    <domain>
        <recommendedName>
            <fullName evidence="3">Phosphopantothenoylcysteine decarboxylase</fullName>
            <shortName evidence="3">PPC decarboxylase</shortName>
            <shortName evidence="3">PPC-DC</shortName>
            <ecNumber evidence="3">4.1.1.36</ecNumber>
        </recommendedName>
        <alternativeName>
            <fullName evidence="3">CoaC</fullName>
        </alternativeName>
    </domain>
    <domain>
        <recommendedName>
            <fullName evidence="3">Phosphopantothenate--cysteine ligase</fullName>
            <ecNumber evidence="3">6.3.2.5</ecNumber>
        </recommendedName>
        <alternativeName>
            <fullName evidence="3">CoaB</fullName>
        </alternativeName>
        <alternativeName>
            <fullName evidence="3">Phosphopantothenoylcysteine synthetase</fullName>
            <shortName evidence="3">PPC synthetase</shortName>
            <shortName evidence="3">PPC-S</shortName>
        </alternativeName>
    </domain>
</protein>
<comment type="function">
    <text evidence="4">Catalyzes two steps in the biosynthesis of coenzyme A. In the first step cysteine is conjugated to 4'-phosphopantothenate to form 4-phosphopantothenoylcysteine, in the latter compound is decarboxylated to form 4'-phosphopantotheine.</text>
</comment>
<comment type="cofactor">
    <cofactor evidence="3">
        <name>Mg(2+)</name>
        <dbReference type="ChEBI" id="CHEBI:18420"/>
    </cofactor>
</comment>
<evidence type="ECO:0000256" key="1">
    <source>
        <dbReference type="ARBA" id="ARBA00022793"/>
    </source>
</evidence>
<dbReference type="GO" id="GO:0015941">
    <property type="term" value="P:pantothenate catabolic process"/>
    <property type="evidence" value="ECO:0007669"/>
    <property type="project" value="InterPro"/>
</dbReference>
<dbReference type="GO" id="GO:0015937">
    <property type="term" value="P:coenzyme A biosynthetic process"/>
    <property type="evidence" value="ECO:0007669"/>
    <property type="project" value="UniProtKB-UniRule"/>
</dbReference>
<dbReference type="Pfam" id="PF02441">
    <property type="entry name" value="Flavoprotein"/>
    <property type="match status" value="1"/>
</dbReference>
<feature type="binding site" evidence="3">
    <location>
        <position position="367"/>
    </location>
    <ligand>
        <name>CTP</name>
        <dbReference type="ChEBI" id="CHEBI:37563"/>
    </ligand>
</feature>
<comment type="function">
    <text evidence="3">Catalyzes two sequential steps in the biosynthesis of coenzyme A. In the first step cysteine is conjugated to 4'-phosphopantothenate to form 4-phosphopantothenoylcysteine. In the second step the latter compound is decarboxylated to form 4'-phosphopantotheine.</text>
</comment>
<dbReference type="GO" id="GO:0071513">
    <property type="term" value="C:phosphopantothenoylcysteine decarboxylase complex"/>
    <property type="evidence" value="ECO:0007669"/>
    <property type="project" value="TreeGrafter"/>
</dbReference>
<keyword evidence="3 4" id="KW-0288">FMN</keyword>
<comment type="catalytic activity">
    <reaction evidence="3 4">
        <text>N-[(R)-4-phosphopantothenoyl]-L-cysteine + H(+) = (R)-4'-phosphopantetheine + CO2</text>
        <dbReference type="Rhea" id="RHEA:16793"/>
        <dbReference type="ChEBI" id="CHEBI:15378"/>
        <dbReference type="ChEBI" id="CHEBI:16526"/>
        <dbReference type="ChEBI" id="CHEBI:59458"/>
        <dbReference type="ChEBI" id="CHEBI:61723"/>
        <dbReference type="EC" id="4.1.1.36"/>
    </reaction>
</comment>
<comment type="caution">
    <text evidence="3">Lacks conserved residue(s) required for the propagation of feature annotation.</text>
</comment>
<feature type="binding site" evidence="3">
    <location>
        <position position="319"/>
    </location>
    <ligand>
        <name>CTP</name>
        <dbReference type="ChEBI" id="CHEBI:37563"/>
    </ligand>
</feature>
<feature type="domain" description="Flavoprotein" evidence="5">
    <location>
        <begin position="5"/>
        <end position="177"/>
    </location>
</feature>
<comment type="catalytic activity">
    <reaction evidence="3 4">
        <text>(R)-4'-phosphopantothenate + L-cysteine + CTP = N-[(R)-4-phosphopantothenoyl]-L-cysteine + CMP + diphosphate + H(+)</text>
        <dbReference type="Rhea" id="RHEA:19397"/>
        <dbReference type="ChEBI" id="CHEBI:10986"/>
        <dbReference type="ChEBI" id="CHEBI:15378"/>
        <dbReference type="ChEBI" id="CHEBI:33019"/>
        <dbReference type="ChEBI" id="CHEBI:35235"/>
        <dbReference type="ChEBI" id="CHEBI:37563"/>
        <dbReference type="ChEBI" id="CHEBI:59458"/>
        <dbReference type="ChEBI" id="CHEBI:60377"/>
        <dbReference type="EC" id="6.3.2.5"/>
    </reaction>
</comment>
<comment type="pathway">
    <text evidence="3 4">Cofactor biosynthesis; coenzyme A biosynthesis; CoA from (R)-pantothenate: step 2/5.</text>
</comment>
<dbReference type="NCBIfam" id="TIGR00521">
    <property type="entry name" value="coaBC_dfp"/>
    <property type="match status" value="2"/>
</dbReference>
<feature type="region of interest" description="Phosphopantothenoylcysteine decarboxylase" evidence="3">
    <location>
        <begin position="1"/>
        <end position="220"/>
    </location>
</feature>
<keyword evidence="3 4" id="KW-0436">Ligase</keyword>
<feature type="binding site" evidence="3">
    <location>
        <begin position="335"/>
        <end position="338"/>
    </location>
    <ligand>
        <name>CTP</name>
        <dbReference type="ChEBI" id="CHEBI:37563"/>
    </ligand>
</feature>
<dbReference type="SUPFAM" id="SSF102645">
    <property type="entry name" value="CoaB-like"/>
    <property type="match status" value="1"/>
</dbReference>
<feature type="binding site" evidence="3">
    <location>
        <position position="309"/>
    </location>
    <ligand>
        <name>CTP</name>
        <dbReference type="ChEBI" id="CHEBI:37563"/>
    </ligand>
</feature>
<dbReference type="SUPFAM" id="SSF52507">
    <property type="entry name" value="Homo-oligomeric flavin-containing Cys decarboxylases, HFCD"/>
    <property type="match status" value="1"/>
</dbReference>
<dbReference type="InterPro" id="IPR007085">
    <property type="entry name" value="DNA/pantothenate-metab_flavo_C"/>
</dbReference>
<dbReference type="InterPro" id="IPR035929">
    <property type="entry name" value="CoaB-like_sf"/>
</dbReference>
<evidence type="ECO:0000256" key="4">
    <source>
        <dbReference type="RuleBase" id="RU364078"/>
    </source>
</evidence>
<gene>
    <name evidence="3 7" type="primary">coaBC</name>
    <name evidence="7" type="ORF">PBLR_11110</name>
</gene>
<feature type="binding site" evidence="3">
    <location>
        <position position="353"/>
    </location>
    <ligand>
        <name>CTP</name>
        <dbReference type="ChEBI" id="CHEBI:37563"/>
    </ligand>
</feature>
<dbReference type="UniPathway" id="UPA00241">
    <property type="reaction ID" value="UER00353"/>
</dbReference>
<dbReference type="PANTHER" id="PTHR14359">
    <property type="entry name" value="HOMO-OLIGOMERIC FLAVIN CONTAINING CYS DECARBOXYLASE FAMILY"/>
    <property type="match status" value="1"/>
</dbReference>
<reference evidence="8" key="1">
    <citation type="submission" date="2018-08" db="EMBL/GenBank/DDBJ databases">
        <authorList>
            <person name="Chevrot R."/>
        </authorList>
    </citation>
    <scope>NUCLEOTIDE SEQUENCE [LARGE SCALE GENOMIC DNA]</scope>
</reference>
<keyword evidence="3" id="KW-0460">Magnesium</keyword>
<keyword evidence="1 3" id="KW-0210">Decarboxylase</keyword>
<dbReference type="Gene3D" id="3.40.50.1950">
    <property type="entry name" value="Flavin prenyltransferase-like"/>
    <property type="match status" value="1"/>
</dbReference>
<evidence type="ECO:0000259" key="5">
    <source>
        <dbReference type="Pfam" id="PF02441"/>
    </source>
</evidence>
<keyword evidence="3 4" id="KW-0285">Flavoprotein</keyword>
<dbReference type="InterPro" id="IPR003382">
    <property type="entry name" value="Flavoprotein"/>
</dbReference>
<dbReference type="EC" id="4.1.1.36" evidence="3"/>
<keyword evidence="3" id="KW-0511">Multifunctional enzyme</keyword>
<dbReference type="EC" id="6.3.2.5" evidence="3"/>
<dbReference type="GO" id="GO:0004632">
    <property type="term" value="F:phosphopantothenate--cysteine ligase activity"/>
    <property type="evidence" value="ECO:0007669"/>
    <property type="project" value="UniProtKB-UniRule"/>
</dbReference>
<keyword evidence="3" id="KW-0479">Metal-binding</keyword>
<organism evidence="7 8">
    <name type="scientific">Paenibacillus alvei</name>
    <name type="common">Bacillus alvei</name>
    <dbReference type="NCBI Taxonomy" id="44250"/>
    <lineage>
        <taxon>Bacteria</taxon>
        <taxon>Bacillati</taxon>
        <taxon>Bacillota</taxon>
        <taxon>Bacilli</taxon>
        <taxon>Bacillales</taxon>
        <taxon>Paenibacillaceae</taxon>
        <taxon>Paenibacillus</taxon>
    </lineage>
</organism>
<comment type="cofactor">
    <cofactor evidence="3">
        <name>FMN</name>
        <dbReference type="ChEBI" id="CHEBI:58210"/>
    </cofactor>
    <text evidence="3">Binds 1 FMN per subunit.</text>
</comment>
<dbReference type="RefSeq" id="WP_138184963.1">
    <property type="nucleotide sequence ID" value="NZ_LS992241.1"/>
</dbReference>
<dbReference type="PANTHER" id="PTHR14359:SF6">
    <property type="entry name" value="PHOSPHOPANTOTHENOYLCYSTEINE DECARBOXYLASE"/>
    <property type="match status" value="1"/>
</dbReference>
<dbReference type="Proteomes" id="UP000304148">
    <property type="component" value="Chromosome"/>
</dbReference>
<feature type="active site" description="Proton donor" evidence="3">
    <location>
        <position position="157"/>
    </location>
</feature>
<dbReference type="AlphaFoldDB" id="A0A383R6X5"/>
<dbReference type="GO" id="GO:0046872">
    <property type="term" value="F:metal ion binding"/>
    <property type="evidence" value="ECO:0007669"/>
    <property type="project" value="UniProtKB-KW"/>
</dbReference>
<dbReference type="InterPro" id="IPR036551">
    <property type="entry name" value="Flavin_trans-like"/>
</dbReference>
<evidence type="ECO:0000313" key="7">
    <source>
        <dbReference type="EMBL" id="SYX82688.1"/>
    </source>
</evidence>
<evidence type="ECO:0000259" key="6">
    <source>
        <dbReference type="Pfam" id="PF04127"/>
    </source>
</evidence>
<keyword evidence="2 3" id="KW-0456">Lyase</keyword>
<name>A0A383R6X5_PAEAL</name>
<comment type="pathway">
    <text evidence="3 4">Cofactor biosynthesis; coenzyme A biosynthesis; CoA from (R)-pantothenate: step 3/5.</text>
</comment>
<dbReference type="HAMAP" id="MF_02225">
    <property type="entry name" value="CoaBC"/>
    <property type="match status" value="1"/>
</dbReference>
<dbReference type="InterPro" id="IPR005252">
    <property type="entry name" value="CoaBC"/>
</dbReference>
<proteinExistence type="inferred from homology"/>
<dbReference type="Pfam" id="PF04127">
    <property type="entry name" value="DFP"/>
    <property type="match status" value="1"/>
</dbReference>
<accession>A0A383R6X5</accession>
<feature type="binding site" evidence="3">
    <location>
        <position position="371"/>
    </location>
    <ligand>
        <name>CTP</name>
        <dbReference type="ChEBI" id="CHEBI:37563"/>
    </ligand>
</feature>
<evidence type="ECO:0000313" key="8">
    <source>
        <dbReference type="Proteomes" id="UP000304148"/>
    </source>
</evidence>
<dbReference type="GO" id="GO:0010181">
    <property type="term" value="F:FMN binding"/>
    <property type="evidence" value="ECO:0007669"/>
    <property type="project" value="UniProtKB-UniRule"/>
</dbReference>
<feature type="region of interest" description="Phosphopantothenate--cysteine ligase" evidence="3">
    <location>
        <begin position="221"/>
        <end position="444"/>
    </location>
</feature>
<comment type="similarity">
    <text evidence="3 4">In the C-terminal section; belongs to the PPC synthetase family.</text>
</comment>
<dbReference type="GO" id="GO:0004633">
    <property type="term" value="F:phosphopantothenoylcysteine decarboxylase activity"/>
    <property type="evidence" value="ECO:0007669"/>
    <property type="project" value="UniProtKB-UniRule"/>
</dbReference>
<sequence length="444" mass="48180">MLQGKTIVLGVTGGIAAYKAAALCSKLKQEGAEVHVIMTKSATEFITELTFQTLSRHLVYTDTFDERDASVVSHIDLADRADLILVAPATANVIGKMAHGLADDMLTTTLLATTAPVIVAPAMNVHMYVHPAVQHNMGMLRERGVHFIEPEEGLLACGYTGKGRMAEPEHIIEQLKQWMASNKLPERAGLSNVMTSVKANGSGVPPEAAAQEELLLYGKTVLVTAGGTVERIDPVRYITNDSSGKMGFAIAEAARNMGAQVVVVAGQTQVCPPDGVTIVRVESTQDMYEEVMSRYPEIDLVVKTAAVADYRPVSRAPQKLKKTGERLIIELERNPDILEELGRQKSKQFLVGFAAETEHVDQYAADKLRRKRLDLIVANDVSRSEGGFGSDNNEVSIYDAEGLVERIPLMAKSGVAKRILQLAASRMKDPTRVLAGAEEVHPIE</sequence>
<dbReference type="EMBL" id="LS992241">
    <property type="protein sequence ID" value="SYX82688.1"/>
    <property type="molecule type" value="Genomic_DNA"/>
</dbReference>
<comment type="similarity">
    <text evidence="3 4">In the N-terminal section; belongs to the HFCD (homo-oligomeric flavin containing Cys decarboxylase) superfamily.</text>
</comment>
<evidence type="ECO:0000256" key="2">
    <source>
        <dbReference type="ARBA" id="ARBA00023239"/>
    </source>
</evidence>